<keyword evidence="1" id="KW-0472">Membrane</keyword>
<keyword evidence="2" id="KW-0131">Cell cycle</keyword>
<evidence type="ECO:0000313" key="3">
    <source>
        <dbReference type="Proteomes" id="UP000199321"/>
    </source>
</evidence>
<name>A0A1G7GEQ1_9FLAO</name>
<dbReference type="RefSeq" id="WP_139149390.1">
    <property type="nucleotide sequence ID" value="NZ_BMWO01000003.1"/>
</dbReference>
<keyword evidence="2" id="KW-0132">Cell division</keyword>
<sequence>MKRSLGVIKYIALAVLMVFLFSFTNKRNAQRNITKLDVSFIDENNPFITLETVNKLLIQSQEKVTSINKETLVLNEIEQRLLDNPMIRDAQVFMSIDGVLGAKIEQRTPIARVVGSPDFYLDTDGKKMPLSSVYTTRVPLIMGNSKMDVDKVTELLLKINDDPFMKSSVVGLRAQNNGEIVLELRKDSFKVLFGKVEAIEKKFQNFKAFYKKAKQDNTLQTYGLVNLKFNSQVVATKR</sequence>
<keyword evidence="1" id="KW-0812">Transmembrane</keyword>
<keyword evidence="1" id="KW-1133">Transmembrane helix</keyword>
<feature type="transmembrane region" description="Helical" evidence="1">
    <location>
        <begin position="7"/>
        <end position="24"/>
    </location>
</feature>
<dbReference type="STRING" id="227084.SAMN05421855_10390"/>
<gene>
    <name evidence="2" type="ORF">SAMN05421855_10390</name>
</gene>
<dbReference type="EMBL" id="FNBA01000003">
    <property type="protein sequence ID" value="SDE86604.1"/>
    <property type="molecule type" value="Genomic_DNA"/>
</dbReference>
<dbReference type="Proteomes" id="UP000199321">
    <property type="component" value="Unassembled WGS sequence"/>
</dbReference>
<protein>
    <submittedName>
        <fullName evidence="2">Cell division protein FtsQ</fullName>
    </submittedName>
</protein>
<reference evidence="2 3" key="1">
    <citation type="submission" date="2016-10" db="EMBL/GenBank/DDBJ databases">
        <authorList>
            <person name="de Groot N.N."/>
        </authorList>
    </citation>
    <scope>NUCLEOTIDE SEQUENCE [LARGE SCALE GENOMIC DNA]</scope>
    <source>
        <strain evidence="2 3">DSM 16195</strain>
    </source>
</reference>
<dbReference type="GO" id="GO:0051301">
    <property type="term" value="P:cell division"/>
    <property type="evidence" value="ECO:0007669"/>
    <property type="project" value="UniProtKB-KW"/>
</dbReference>
<accession>A0A1G7GEQ1</accession>
<evidence type="ECO:0000256" key="1">
    <source>
        <dbReference type="SAM" id="Phobius"/>
    </source>
</evidence>
<evidence type="ECO:0000313" key="2">
    <source>
        <dbReference type="EMBL" id="SDE86604.1"/>
    </source>
</evidence>
<organism evidence="2 3">
    <name type="scientific">Ulvibacter litoralis</name>
    <dbReference type="NCBI Taxonomy" id="227084"/>
    <lineage>
        <taxon>Bacteria</taxon>
        <taxon>Pseudomonadati</taxon>
        <taxon>Bacteroidota</taxon>
        <taxon>Flavobacteriia</taxon>
        <taxon>Flavobacteriales</taxon>
        <taxon>Flavobacteriaceae</taxon>
        <taxon>Ulvibacter</taxon>
    </lineage>
</organism>
<dbReference type="OrthoDB" id="1466667at2"/>
<dbReference type="AlphaFoldDB" id="A0A1G7GEQ1"/>
<proteinExistence type="predicted"/>
<keyword evidence="3" id="KW-1185">Reference proteome</keyword>